<dbReference type="Proteomes" id="UP001470230">
    <property type="component" value="Unassembled WGS sequence"/>
</dbReference>
<proteinExistence type="predicted"/>
<evidence type="ECO:0000313" key="1">
    <source>
        <dbReference type="EMBL" id="KAK8860403.1"/>
    </source>
</evidence>
<dbReference type="EMBL" id="JAPFFF010000018">
    <property type="protein sequence ID" value="KAK8860403.1"/>
    <property type="molecule type" value="Genomic_DNA"/>
</dbReference>
<evidence type="ECO:0000313" key="2">
    <source>
        <dbReference type="Proteomes" id="UP001470230"/>
    </source>
</evidence>
<name>A0ABR2IBJ0_9EUKA</name>
<keyword evidence="2" id="KW-1185">Reference proteome</keyword>
<reference evidence="1 2" key="1">
    <citation type="submission" date="2024-04" db="EMBL/GenBank/DDBJ databases">
        <title>Tritrichomonas musculus Genome.</title>
        <authorList>
            <person name="Alves-Ferreira E."/>
            <person name="Grigg M."/>
            <person name="Lorenzi H."/>
            <person name="Galac M."/>
        </authorList>
    </citation>
    <scope>NUCLEOTIDE SEQUENCE [LARGE SCALE GENOMIC DNA]</scope>
    <source>
        <strain evidence="1 2">EAF2021</strain>
    </source>
</reference>
<comment type="caution">
    <text evidence="1">The sequence shown here is derived from an EMBL/GenBank/DDBJ whole genome shotgun (WGS) entry which is preliminary data.</text>
</comment>
<organism evidence="1 2">
    <name type="scientific">Tritrichomonas musculus</name>
    <dbReference type="NCBI Taxonomy" id="1915356"/>
    <lineage>
        <taxon>Eukaryota</taxon>
        <taxon>Metamonada</taxon>
        <taxon>Parabasalia</taxon>
        <taxon>Tritrichomonadida</taxon>
        <taxon>Tritrichomonadidae</taxon>
        <taxon>Tritrichomonas</taxon>
    </lineage>
</organism>
<protein>
    <submittedName>
        <fullName evidence="1">Uncharacterized protein</fullName>
    </submittedName>
</protein>
<accession>A0ABR2IBJ0</accession>
<gene>
    <name evidence="1" type="ORF">M9Y10_012068</name>
</gene>
<sequence length="343" mass="39364">MVYYTNPALLVKQENQVSNNLNQNASYGKVFNEYVEPGPPPKRASQNIPQNQKVYIAIIDSEYRPSNHHCLMRQAWIDDAEKLEFVDGVEIYSNVSFSNSQCQINSISFPPPPSKFHLQHNPSCVIIRNMLRLFLERSDAGWLLYLTDNSFVNVKNLPNLISSMNCNYPLEIPKVSGQCIEMRDYFQIFQKNSGSLISRKAAILLTSNKMNKTWDVSCEIEIDFSEAIAHALDINSLYAIRNNNQLFLGSPFSNKADYKALLDKSFSHIEACPDHYESSRVCHPTVQPFRNLAVWSGVGEYMDKYEFMKNAKEMIESATNYLSFKYNIYKSDLCMSEFLLSIN</sequence>